<dbReference type="HAMAP" id="MF_01281">
    <property type="entry name" value="MTA_SAH_deamin"/>
    <property type="match status" value="1"/>
</dbReference>
<dbReference type="InterPro" id="IPR011059">
    <property type="entry name" value="Metal-dep_hydrolase_composite"/>
</dbReference>
<dbReference type="SUPFAM" id="SSF51556">
    <property type="entry name" value="Metallo-dependent hydrolases"/>
    <property type="match status" value="1"/>
</dbReference>
<evidence type="ECO:0000313" key="8">
    <source>
        <dbReference type="Proteomes" id="UP000482487"/>
    </source>
</evidence>
<dbReference type="GO" id="GO:0046872">
    <property type="term" value="F:metal ion binding"/>
    <property type="evidence" value="ECO:0007669"/>
    <property type="project" value="UniProtKB-KW"/>
</dbReference>
<dbReference type="Pfam" id="PF01979">
    <property type="entry name" value="Amidohydro_1"/>
    <property type="match status" value="1"/>
</dbReference>
<evidence type="ECO:0000256" key="4">
    <source>
        <dbReference type="HAMAP-Rule" id="MF_01281"/>
    </source>
</evidence>
<evidence type="ECO:0000256" key="2">
    <source>
        <dbReference type="ARBA" id="ARBA00022801"/>
    </source>
</evidence>
<name>A0A7C9NKH1_9BACT</name>
<dbReference type="SUPFAM" id="SSF51338">
    <property type="entry name" value="Composite domain of metallo-dependent hydrolases"/>
    <property type="match status" value="1"/>
</dbReference>
<feature type="binding site" evidence="4">
    <location>
        <position position="107"/>
    </location>
    <ligand>
        <name>substrate</name>
    </ligand>
</feature>
<comment type="catalytic activity">
    <reaction evidence="4">
        <text>S-adenosyl-L-homocysteine + H2O + H(+) = S-inosyl-L-homocysteine + NH4(+)</text>
        <dbReference type="Rhea" id="RHEA:20716"/>
        <dbReference type="ChEBI" id="CHEBI:15377"/>
        <dbReference type="ChEBI" id="CHEBI:15378"/>
        <dbReference type="ChEBI" id="CHEBI:28938"/>
        <dbReference type="ChEBI" id="CHEBI:57856"/>
        <dbReference type="ChEBI" id="CHEBI:57985"/>
        <dbReference type="EC" id="3.5.4.28"/>
    </reaction>
</comment>
<comment type="caution">
    <text evidence="7">The sequence shown here is derived from an EMBL/GenBank/DDBJ whole genome shotgun (WGS) entry which is preliminary data.</text>
</comment>
<dbReference type="Gene3D" id="3.20.20.140">
    <property type="entry name" value="Metal-dependent hydrolases"/>
    <property type="match status" value="1"/>
</dbReference>
<feature type="binding site" evidence="4">
    <location>
        <position position="199"/>
    </location>
    <ligand>
        <name>substrate</name>
    </ligand>
</feature>
<feature type="domain" description="Amidohydrolase-related" evidence="5">
    <location>
        <begin position="69"/>
        <end position="416"/>
    </location>
</feature>
<keyword evidence="8" id="KW-1185">Reference proteome</keyword>
<keyword evidence="3 4" id="KW-0862">Zinc</keyword>
<accession>A0A7C9NKH1</accession>
<sequence length="445" mass="46118">MNAPIAPTHTLPCDVLITAAVVVTQNDARAVLRDAALAITGGVITAIGPRAELAARYTPVETIALPEAMLLPGLVNTHTHAAMTLFRGLCDDAPLSVWLSEHIWPAEAKLTPEAVRLGTQLACAEMLASGTTCFLDAYLFVDAVADAAQAAGLRAVLCQGVFDIENAGFKTADAALASAGALADRLAGEALLRPAIFPHAVYTCRRATLERCAAFAKERGTLLSTHAAETARENDDCLAANGQRVIPYLHSLGMLGPQTLLAHGVALDAADLTLLAATGTAVSHCPKSNMKLASGIAPVHALRTAGVTVGLGTDGAASNNALNLFSEMETAALLQKVASNDPTALKAGAALDMATRDGAQALGWPELGRLEVGAPADLCALDLTRPQLHPCFDPISDAVYAANGGEVVLTMVAGHVLFRDGAFLTMDYAALRRNFAQAASHLTAR</sequence>
<dbReference type="AlphaFoldDB" id="A0A7C9NKH1"/>
<protein>
    <recommendedName>
        <fullName evidence="4">5-methylthioadenosine/S-adenosylhomocysteine deaminase</fullName>
        <shortName evidence="4">MTA/SAH deaminase</shortName>
        <ecNumber evidence="4">3.5.4.28</ecNumber>
        <ecNumber evidence="4">3.5.4.31</ecNumber>
    </recommendedName>
</protein>
<feature type="binding site" evidence="4">
    <location>
        <position position="226"/>
    </location>
    <ligand>
        <name>Zn(2+)</name>
        <dbReference type="ChEBI" id="CHEBI:29105"/>
    </ligand>
</feature>
<comment type="cofactor">
    <cofactor evidence="4">
        <name>Zn(2+)</name>
        <dbReference type="ChEBI" id="CHEBI:29105"/>
    </cofactor>
    <text evidence="4">Binds 1 zinc ion per subunit.</text>
</comment>
<dbReference type="PANTHER" id="PTHR43794">
    <property type="entry name" value="AMINOHYDROLASE SSNA-RELATED"/>
    <property type="match status" value="1"/>
</dbReference>
<feature type="binding site" evidence="4">
    <location>
        <position position="314"/>
    </location>
    <ligand>
        <name>Zn(2+)</name>
        <dbReference type="ChEBI" id="CHEBI:29105"/>
    </ligand>
</feature>
<dbReference type="InterPro" id="IPR050287">
    <property type="entry name" value="MTA/SAH_deaminase"/>
</dbReference>
<evidence type="ECO:0000313" key="7">
    <source>
        <dbReference type="EMBL" id="MYL84036.1"/>
    </source>
</evidence>
<dbReference type="EC" id="3.5.4.28" evidence="4"/>
<dbReference type="Proteomes" id="UP000482487">
    <property type="component" value="Unassembled WGS sequence"/>
</dbReference>
<organism evidence="7 8">
    <name type="scientific">Solidesulfovibrio aerotolerans</name>
    <dbReference type="NCBI Taxonomy" id="295255"/>
    <lineage>
        <taxon>Bacteria</taxon>
        <taxon>Pseudomonadati</taxon>
        <taxon>Thermodesulfobacteriota</taxon>
        <taxon>Desulfovibrionia</taxon>
        <taxon>Desulfovibrionales</taxon>
        <taxon>Desulfovibrionaceae</taxon>
        <taxon>Solidesulfovibrio</taxon>
    </lineage>
</organism>
<dbReference type="Pfam" id="PF22039">
    <property type="entry name" value="HUTI_composite_bact"/>
    <property type="match status" value="1"/>
</dbReference>
<dbReference type="InterPro" id="IPR023512">
    <property type="entry name" value="Deaminase_MtaD/DadD"/>
</dbReference>
<dbReference type="InterPro" id="IPR054418">
    <property type="entry name" value="MQNX/HUTI_composite_N"/>
</dbReference>
<dbReference type="EMBL" id="WVUD01000023">
    <property type="protein sequence ID" value="MYL84036.1"/>
    <property type="molecule type" value="Genomic_DNA"/>
</dbReference>
<keyword evidence="2 4" id="KW-0378">Hydrolase</keyword>
<dbReference type="InterPro" id="IPR032466">
    <property type="entry name" value="Metal_Hydrolase"/>
</dbReference>
<dbReference type="Gene3D" id="2.30.40.10">
    <property type="entry name" value="Urease, subunit C, domain 1"/>
    <property type="match status" value="1"/>
</dbReference>
<dbReference type="EC" id="3.5.4.31" evidence="4"/>
<reference evidence="7 8" key="1">
    <citation type="submission" date="2020-01" db="EMBL/GenBank/DDBJ databases">
        <title>Genome sequence of Desulfovibrio aerotolerans DSM 16695(T).</title>
        <authorList>
            <person name="Karnachuk O."/>
            <person name="Avakyan M."/>
            <person name="Mardanov A."/>
            <person name="Kadnikov V."/>
            <person name="Ravin N."/>
        </authorList>
    </citation>
    <scope>NUCLEOTIDE SEQUENCE [LARGE SCALE GENOMIC DNA]</scope>
    <source>
        <strain evidence="7 8">DSM 16695</strain>
    </source>
</reference>
<proteinExistence type="inferred from homology"/>
<comment type="function">
    <text evidence="4">Catalyzes the deamination of 5-methylthioadenosine and S-adenosyl-L-homocysteine into 5-methylthioinosine and S-inosyl-L-homocysteine, respectively. Is also able to deaminate adenosine.</text>
</comment>
<dbReference type="GO" id="GO:0090614">
    <property type="term" value="F:5'-methylthioadenosine deaminase activity"/>
    <property type="evidence" value="ECO:0007669"/>
    <property type="project" value="UniProtKB-UniRule"/>
</dbReference>
<dbReference type="InterPro" id="IPR006680">
    <property type="entry name" value="Amidohydro-rel"/>
</dbReference>
<comment type="catalytic activity">
    <reaction evidence="4">
        <text>S-methyl-5'-thioadenosine + H2O + H(+) = S-methyl-5'-thioinosine + NH4(+)</text>
        <dbReference type="Rhea" id="RHEA:25025"/>
        <dbReference type="ChEBI" id="CHEBI:15377"/>
        <dbReference type="ChEBI" id="CHEBI:15378"/>
        <dbReference type="ChEBI" id="CHEBI:17509"/>
        <dbReference type="ChEBI" id="CHEBI:28938"/>
        <dbReference type="ChEBI" id="CHEBI:48595"/>
        <dbReference type="EC" id="3.5.4.31"/>
    </reaction>
</comment>
<feature type="binding site" evidence="4">
    <location>
        <position position="229"/>
    </location>
    <ligand>
        <name>substrate</name>
    </ligand>
</feature>
<dbReference type="FunFam" id="3.20.20.140:FF:000014">
    <property type="entry name" value="5-methylthioadenosine/S-adenosylhomocysteine deaminase"/>
    <property type="match status" value="1"/>
</dbReference>
<feature type="binding site" evidence="4">
    <location>
        <position position="78"/>
    </location>
    <ligand>
        <name>Zn(2+)</name>
        <dbReference type="ChEBI" id="CHEBI:29105"/>
    </ligand>
</feature>
<feature type="binding site" evidence="4">
    <location>
        <position position="314"/>
    </location>
    <ligand>
        <name>substrate</name>
    </ligand>
</feature>
<keyword evidence="1 4" id="KW-0479">Metal-binding</keyword>
<feature type="domain" description="Aminodeoxyfutalosine deaminase/Imidazolonepropionase-like composite" evidence="6">
    <location>
        <begin position="35"/>
        <end position="57"/>
    </location>
</feature>
<gene>
    <name evidence="4" type="primary">mtaD</name>
    <name evidence="7" type="ORF">GTA51_12935</name>
</gene>
<feature type="binding site" evidence="4">
    <location>
        <position position="80"/>
    </location>
    <ligand>
        <name>Zn(2+)</name>
        <dbReference type="ChEBI" id="CHEBI:29105"/>
    </ligand>
</feature>
<evidence type="ECO:0000259" key="6">
    <source>
        <dbReference type="Pfam" id="PF22039"/>
    </source>
</evidence>
<evidence type="ECO:0000256" key="1">
    <source>
        <dbReference type="ARBA" id="ARBA00022723"/>
    </source>
</evidence>
<evidence type="ECO:0000256" key="3">
    <source>
        <dbReference type="ARBA" id="ARBA00022833"/>
    </source>
</evidence>
<dbReference type="CDD" id="cd01298">
    <property type="entry name" value="ATZ_TRZ_like"/>
    <property type="match status" value="1"/>
</dbReference>
<comment type="caution">
    <text evidence="4">Lacks conserved residue(s) required for the propagation of feature annotation.</text>
</comment>
<evidence type="ECO:0000259" key="5">
    <source>
        <dbReference type="Pfam" id="PF01979"/>
    </source>
</evidence>
<dbReference type="PANTHER" id="PTHR43794:SF11">
    <property type="entry name" value="AMIDOHYDROLASE-RELATED DOMAIN-CONTAINING PROTEIN"/>
    <property type="match status" value="1"/>
</dbReference>
<dbReference type="GO" id="GO:0050270">
    <property type="term" value="F:S-adenosylhomocysteine deaminase activity"/>
    <property type="evidence" value="ECO:0007669"/>
    <property type="project" value="UniProtKB-UniRule"/>
</dbReference>
<dbReference type="OrthoDB" id="9807210at2"/>
<dbReference type="RefSeq" id="WP_160961689.1">
    <property type="nucleotide sequence ID" value="NZ_WVUD01000023.1"/>
</dbReference>
<comment type="similarity">
    <text evidence="4">Belongs to the metallo-dependent hydrolases superfamily. MTA/SAH deaminase family.</text>
</comment>